<proteinExistence type="predicted"/>
<feature type="transmembrane region" description="Helical" evidence="1">
    <location>
        <begin position="428"/>
        <end position="449"/>
    </location>
</feature>
<keyword evidence="1" id="KW-1133">Transmembrane helix</keyword>
<gene>
    <name evidence="2" type="ORF">H8K26_03290</name>
</gene>
<feature type="transmembrane region" description="Helical" evidence="1">
    <location>
        <begin position="602"/>
        <end position="623"/>
    </location>
</feature>
<dbReference type="InterPro" id="IPR025688">
    <property type="entry name" value="PGDYG_prot"/>
</dbReference>
<keyword evidence="1" id="KW-0812">Transmembrane</keyword>
<accession>A0ABR6XC01</accession>
<dbReference type="EMBL" id="JACOFT010000001">
    <property type="protein sequence ID" value="MBC3810454.1"/>
    <property type="molecule type" value="Genomic_DNA"/>
</dbReference>
<feature type="transmembrane region" description="Helical" evidence="1">
    <location>
        <begin position="635"/>
        <end position="653"/>
    </location>
</feature>
<evidence type="ECO:0000313" key="2">
    <source>
        <dbReference type="EMBL" id="MBC3810454.1"/>
    </source>
</evidence>
<keyword evidence="3" id="KW-1185">Reference proteome</keyword>
<evidence type="ECO:0000313" key="3">
    <source>
        <dbReference type="Proteomes" id="UP000637632"/>
    </source>
</evidence>
<name>A0ABR6XC01_9BURK</name>
<keyword evidence="1" id="KW-0472">Membrane</keyword>
<dbReference type="RefSeq" id="WP_190477268.1">
    <property type="nucleotide sequence ID" value="NZ_JACOFT010000001.1"/>
</dbReference>
<feature type="transmembrane region" description="Helical" evidence="1">
    <location>
        <begin position="475"/>
        <end position="496"/>
    </location>
</feature>
<reference evidence="2 3" key="1">
    <citation type="submission" date="2020-08" db="EMBL/GenBank/DDBJ databases">
        <title>Novel species isolated from subtropical streams in China.</title>
        <authorList>
            <person name="Lu H."/>
        </authorList>
    </citation>
    <scope>NUCLEOTIDE SEQUENCE [LARGE SCALE GENOMIC DNA]</scope>
    <source>
        <strain evidence="2 3">CCTCC AB 2015119</strain>
    </source>
</reference>
<evidence type="ECO:0008006" key="4">
    <source>
        <dbReference type="Google" id="ProtNLM"/>
    </source>
</evidence>
<comment type="caution">
    <text evidence="2">The sequence shown here is derived from an EMBL/GenBank/DDBJ whole genome shotgun (WGS) entry which is preliminary data.</text>
</comment>
<dbReference type="Pfam" id="PF14083">
    <property type="entry name" value="PGDYG"/>
    <property type="match status" value="1"/>
</dbReference>
<evidence type="ECO:0000256" key="1">
    <source>
        <dbReference type="SAM" id="Phobius"/>
    </source>
</evidence>
<sequence>MMIDLRTQQNYGALPYEKKILSFGVVFSEYEQTIETLEGPVQCLPGDAIVTGISGERWPVNPEKFRQKYQPLPPTAAGESGRYQSLPVRVLAMRLKTELKLPLAGGIGVLHGKPGSWLVQYADQSQSIVADEIFTATYVLQQHAVPLVIGIAGELDQQTLAQLTALSALLPATPLRVLHATASGVPAQYHFIHQQLSKITNDASALTPSDMSRSEDEHQAVTLLRSCSLVLRASQQQSQLHAILNEYSKGLPYWAAVATGSAQSGGNLDLHSLPQPAPLLGKQEFQRLLNELGRQTSMSMKARRITRWQTLRQTLPDVTAIWRGLTLTNTEDKASRKKLTILGNQLQELNLFNIEAQAFERQQASGADHIFTGVTATERMHTIADTLASQYQDAWQTLVYSTTKRIAQNGGFIYSWRTSHLQIFFQEWLLRFRSLVGLGMIAAIAFAAYTELSGGCKADDPFAFTGCASAAWEHYAGLVFLSIYLAALLIAFFRYGSAKRAESERKHQDYRLLAECLRVQHYWNHSGLSECVADALPTVDSEDNHWIKNALRAIHLQESDQNKAQTPDAPEPIKEEFIEGQLRYHESILLERRELAANYLAARARIGLSCFVLCVIAIVINTFSETFLHVGMEGMAHHFLILITLASLSFWAANKKVLDNFGLESEIRRAKAMVAAFNNVKVFLRAQSSLQNDGNADQINRAAILSIGRVFVLDQANWHALHHERPVEAATGG</sequence>
<dbReference type="Proteomes" id="UP000637632">
    <property type="component" value="Unassembled WGS sequence"/>
</dbReference>
<protein>
    <recommendedName>
        <fullName evidence="4">SMODS and SLOG-associating 2TM effector domain-containing protein</fullName>
    </recommendedName>
</protein>
<organism evidence="2 3">
    <name type="scientific">Undibacterium aquatile</name>
    <dbReference type="NCBI Taxonomy" id="1537398"/>
    <lineage>
        <taxon>Bacteria</taxon>
        <taxon>Pseudomonadati</taxon>
        <taxon>Pseudomonadota</taxon>
        <taxon>Betaproteobacteria</taxon>
        <taxon>Burkholderiales</taxon>
        <taxon>Oxalobacteraceae</taxon>
        <taxon>Undibacterium</taxon>
    </lineage>
</organism>